<dbReference type="Proteomes" id="UP001185659">
    <property type="component" value="Unassembled WGS sequence"/>
</dbReference>
<keyword evidence="2" id="KW-1185">Reference proteome</keyword>
<sequence>MPIPDEHKYAGLDIETMQADGTFSSCASLFGRVDLGHDAVVRSVSSAAAQWVYEAAQRAGDFPGTAGPIHFTVRQISAQAGPGNPASIAVTV</sequence>
<comment type="caution">
    <text evidence="1">The sequence shown here is derived from an EMBL/GenBank/DDBJ whole genome shotgun (WGS) entry which is preliminary data.</text>
</comment>
<protein>
    <submittedName>
        <fullName evidence="1">Uncharacterized protein</fullName>
    </submittedName>
</protein>
<name>A0ABU4AJW7_9HYPH</name>
<dbReference type="EMBL" id="JAWLIP010000003">
    <property type="protein sequence ID" value="MDV6226537.1"/>
    <property type="molecule type" value="Genomic_DNA"/>
</dbReference>
<organism evidence="1 2">
    <name type="scientific">Nitratireductor aquimarinus</name>
    <dbReference type="NCBI Taxonomy" id="889300"/>
    <lineage>
        <taxon>Bacteria</taxon>
        <taxon>Pseudomonadati</taxon>
        <taxon>Pseudomonadota</taxon>
        <taxon>Alphaproteobacteria</taxon>
        <taxon>Hyphomicrobiales</taxon>
        <taxon>Phyllobacteriaceae</taxon>
        <taxon>Nitratireductor</taxon>
    </lineage>
</organism>
<proteinExistence type="predicted"/>
<accession>A0ABU4AJW7</accession>
<gene>
    <name evidence="1" type="ORF">R2G56_09585</name>
</gene>
<evidence type="ECO:0000313" key="2">
    <source>
        <dbReference type="Proteomes" id="UP001185659"/>
    </source>
</evidence>
<evidence type="ECO:0000313" key="1">
    <source>
        <dbReference type="EMBL" id="MDV6226537.1"/>
    </source>
</evidence>
<dbReference type="RefSeq" id="WP_246747266.1">
    <property type="nucleotide sequence ID" value="NZ_JAWLIP010000003.1"/>
</dbReference>
<reference evidence="1 2" key="1">
    <citation type="submission" date="2023-10" db="EMBL/GenBank/DDBJ databases">
        <authorList>
            <person name="Venkata Ramana C."/>
            <person name="Sasikala C."/>
            <person name="Dhurka M."/>
        </authorList>
    </citation>
    <scope>NUCLEOTIDE SEQUENCE [LARGE SCALE GENOMIC DNA]</scope>
    <source>
        <strain evidence="1 2">KCTC 32151</strain>
    </source>
</reference>